<proteinExistence type="predicted"/>
<keyword evidence="2" id="KW-1185">Reference proteome</keyword>
<comment type="caution">
    <text evidence="1">The sequence shown here is derived from an EMBL/GenBank/DDBJ whole genome shotgun (WGS) entry which is preliminary data.</text>
</comment>
<accession>A0ACC5YAC7</accession>
<evidence type="ECO:0000313" key="1">
    <source>
        <dbReference type="EMBL" id="MCJ8732636.1"/>
    </source>
</evidence>
<sequence length="545" mass="60852">MEDYNRPSSYLDDPPNSRLFLVTSKSITEDIIRERFSPFGEVQDIWVVKDKQTKESKGVSFVKFAKSSQACTAMEEMHGKCLAEGTKPIKVFIAQSRSSGSHRDVEDEELTRIFVMIPKTFTEDDLKETFKPYGDIEYAIVIKNKSTGESKGLGYVRYHKPSQAAKAIENCDKTFRAILAEPRTKNASADNEYFSNQRSDHAGNEPGLSAYPFGAESSSYAAGDGWNSDLITRCLMVSSRAPVAQEQIYSLFDLIPGMEYCEMQRDQYGFSKGNEPGLSAYPFGAESSSYAAGDGWNSDLITRCLMVSSRAPVAQEQIYSLFDLIPGMEYCEMQRDQYGFSKGQAMIRYSNLGSAVYAKEKLNGFEYPPGNRLSVTFIDDGEDRTSPVGKMAMQLVAAQMMSMVWNGPSGAQLMKTTAGYATPSMPQKPRVQTDVVLPSHKKLASPDSVVKERLFVIFNPSPLPVDILEDVFCRFGSLLEVYLVPGRNVGYIKLCLLIHLKRSLTRGRELTDAACKLAKSLSDMTHDLDMTGRIFTMTRPHSYRQ</sequence>
<gene>
    <name evidence="1" type="ORF">PDJAM_G00213660</name>
</gene>
<protein>
    <submittedName>
        <fullName evidence="1">Uncharacterized protein</fullName>
    </submittedName>
</protein>
<dbReference type="Proteomes" id="UP000830395">
    <property type="component" value="Chromosome 5"/>
</dbReference>
<dbReference type="EMBL" id="CM040979">
    <property type="protein sequence ID" value="MCJ8732636.1"/>
    <property type="molecule type" value="Genomic_DNA"/>
</dbReference>
<organism evidence="1 2">
    <name type="scientific">Pangasius djambal</name>
    <dbReference type="NCBI Taxonomy" id="1691987"/>
    <lineage>
        <taxon>Eukaryota</taxon>
        <taxon>Metazoa</taxon>
        <taxon>Chordata</taxon>
        <taxon>Craniata</taxon>
        <taxon>Vertebrata</taxon>
        <taxon>Euteleostomi</taxon>
        <taxon>Actinopterygii</taxon>
        <taxon>Neopterygii</taxon>
        <taxon>Teleostei</taxon>
        <taxon>Ostariophysi</taxon>
        <taxon>Siluriformes</taxon>
        <taxon>Pangasiidae</taxon>
        <taxon>Pangasius</taxon>
    </lineage>
</organism>
<reference evidence="1" key="1">
    <citation type="submission" date="2020-02" db="EMBL/GenBank/DDBJ databases">
        <title>Genome sequencing of the panga catfish, Pangasius djambal.</title>
        <authorList>
            <person name="Wen M."/>
            <person name="Zahm M."/>
            <person name="Roques C."/>
            <person name="Cabau C."/>
            <person name="Klopp C."/>
            <person name="Donnadieu C."/>
            <person name="Jouanno E."/>
            <person name="Avarre J.-C."/>
            <person name="Campet M."/>
            <person name="Ha T."/>
            <person name="Dugue R."/>
            <person name="Lampietro C."/>
            <person name="Louis A."/>
            <person name="Herpin A."/>
            <person name="Echchiki A."/>
            <person name="Berthelot C."/>
            <person name="Parey E."/>
            <person name="Roest-Crollius H."/>
            <person name="Braasch I."/>
            <person name="Postlethwait J.H."/>
            <person name="Bobe J."/>
            <person name="Montfort J."/>
            <person name="Bouchez O."/>
            <person name="Begum T."/>
            <person name="Schartl M."/>
            <person name="Gustiano R."/>
            <person name="Guiguen Y."/>
        </authorList>
    </citation>
    <scope>NUCLEOTIDE SEQUENCE</scope>
    <source>
        <strain evidence="1">Pdj_M5554</strain>
    </source>
</reference>
<evidence type="ECO:0000313" key="2">
    <source>
        <dbReference type="Proteomes" id="UP000830395"/>
    </source>
</evidence>
<name>A0ACC5YAC7_9TELE</name>